<dbReference type="GO" id="GO:0006270">
    <property type="term" value="P:DNA replication initiation"/>
    <property type="evidence" value="ECO:0007669"/>
    <property type="project" value="TreeGrafter"/>
</dbReference>
<dbReference type="OrthoDB" id="10265211at2759"/>
<evidence type="ECO:0000313" key="9">
    <source>
        <dbReference type="EMBL" id="KAJ2782573.1"/>
    </source>
</evidence>
<dbReference type="InterPro" id="IPR040855">
    <property type="entry name" value="ORC_WH_C"/>
</dbReference>
<dbReference type="GO" id="GO:0031261">
    <property type="term" value="C:DNA replication preinitiation complex"/>
    <property type="evidence" value="ECO:0007669"/>
    <property type="project" value="TreeGrafter"/>
</dbReference>
<feature type="domain" description="Origin recognition complex subunit 3 winged helix C-terminal" evidence="8">
    <location>
        <begin position="619"/>
        <end position="738"/>
    </location>
</feature>
<evidence type="ECO:0000256" key="1">
    <source>
        <dbReference type="ARBA" id="ARBA00004123"/>
    </source>
</evidence>
<dbReference type="GO" id="GO:0005664">
    <property type="term" value="C:nuclear origin of replication recognition complex"/>
    <property type="evidence" value="ECO:0007669"/>
    <property type="project" value="InterPro"/>
</dbReference>
<evidence type="ECO:0000259" key="8">
    <source>
        <dbReference type="Pfam" id="PF18137"/>
    </source>
</evidence>
<evidence type="ECO:0000259" key="7">
    <source>
        <dbReference type="Pfam" id="PF07034"/>
    </source>
</evidence>
<comment type="caution">
    <text evidence="9">The sequence shown here is derived from an EMBL/GenBank/DDBJ whole genome shotgun (WGS) entry which is preliminary data.</text>
</comment>
<dbReference type="GO" id="GO:0005656">
    <property type="term" value="C:nuclear pre-replicative complex"/>
    <property type="evidence" value="ECO:0007669"/>
    <property type="project" value="TreeGrafter"/>
</dbReference>
<dbReference type="CDD" id="cd20704">
    <property type="entry name" value="Orc3"/>
    <property type="match status" value="2"/>
</dbReference>
<dbReference type="Proteomes" id="UP001140217">
    <property type="component" value="Unassembled WGS sequence"/>
</dbReference>
<dbReference type="GO" id="GO:0003688">
    <property type="term" value="F:DNA replication origin binding"/>
    <property type="evidence" value="ECO:0007669"/>
    <property type="project" value="TreeGrafter"/>
</dbReference>
<evidence type="ECO:0000256" key="6">
    <source>
        <dbReference type="SAM" id="MobiDB-lite"/>
    </source>
</evidence>
<evidence type="ECO:0000313" key="10">
    <source>
        <dbReference type="Proteomes" id="UP001140217"/>
    </source>
</evidence>
<gene>
    <name evidence="9" type="primary">ORC3</name>
    <name evidence="9" type="ORF">H4R18_002202</name>
</gene>
<feature type="compositionally biased region" description="Gly residues" evidence="6">
    <location>
        <begin position="26"/>
        <end position="35"/>
    </location>
</feature>
<evidence type="ECO:0000256" key="4">
    <source>
        <dbReference type="ARBA" id="ARBA00023125"/>
    </source>
</evidence>
<evidence type="ECO:0000256" key="3">
    <source>
        <dbReference type="ARBA" id="ARBA00022705"/>
    </source>
</evidence>
<feature type="domain" description="Origin recognition complex subunit 3 N-terminal" evidence="7">
    <location>
        <begin position="10"/>
        <end position="352"/>
    </location>
</feature>
<keyword evidence="3" id="KW-0235">DNA replication</keyword>
<name>A0A9W8HIC7_9FUNG</name>
<dbReference type="Pfam" id="PF18137">
    <property type="entry name" value="WHD_ORC"/>
    <property type="match status" value="1"/>
</dbReference>
<sequence>MAEAYRPMDAYDSMTDSTFILKPPGRQGGPGGASKGGALSADGGFVRLLQGREPAESLALRRRLFEEMWAPLEALLVEIEREVNSVGILEVCDFVDSSYAQIETSEKGRLAQPFAEVAAAVAFAGVNTDDHGKLFQSLQGQLQARGHHVALLESQYCGLQPNMHRCVLEQLFGSLHADLDAGGSASEPRSVAYDLGLLGLWWAAARDRAKQSGSSAATTTSKVVVILQDFEGFPPMVVDDFIRIATSYCDAVPIVLVLGLATSYECVQQSLTKVSISMLNVERFNLQRSKQCIDTAIRRIFVEGAAALLFGAEAYKSLLDQFLLYSFSIAGFVKKLKYAAMDFFYAHPLSVLAGMLALPLGASVGACPIRLCSDQIELVRMQRSVQRFVERQAEGEGGKAFVRRALTDDAFLQDVVLPQMLRRLVAYRQGYCVGIDMAAEIQALAPESARKPVRTLHYYGLSRPFDDCAHWKALLATVRRLKPAEMALLLQGLSRAAERPAGIDWALVSEDGTDVPRALRDAAEMLADPDKAAADAPTKAAAAGAPRRTRARTEVAGRPLRFFDSAISDAQLCALDKCCEAVEAVLRVCLRPYHDVPLSEVFYYRHSHLLDTTFSAQPRAAVQTALGRPRYYIDCDCCAPADAKDGVASDDAEGEDQRIMPTMEDASIAYRLHQECGRMINVYDWYTSFASVVEGQGRAAPSQSEIQARFMRAVEEMRFLGFIKATQRKTDHVVRLTWGA</sequence>
<keyword evidence="5" id="KW-0539">Nucleus</keyword>
<evidence type="ECO:0000256" key="2">
    <source>
        <dbReference type="ARBA" id="ARBA00010977"/>
    </source>
</evidence>
<dbReference type="InterPro" id="IPR045667">
    <property type="entry name" value="ORC3_N"/>
</dbReference>
<dbReference type="AlphaFoldDB" id="A0A9W8HIC7"/>
<comment type="subcellular location">
    <subcellularLocation>
        <location evidence="1">Nucleus</location>
    </subcellularLocation>
</comment>
<dbReference type="PANTHER" id="PTHR12748">
    <property type="entry name" value="ORIGIN RECOGNITION COMPLEX SUBUNIT 3"/>
    <property type="match status" value="1"/>
</dbReference>
<feature type="region of interest" description="Disordered" evidence="6">
    <location>
        <begin position="16"/>
        <end position="36"/>
    </location>
</feature>
<dbReference type="Pfam" id="PF07034">
    <property type="entry name" value="ORC3_N"/>
    <property type="match status" value="1"/>
</dbReference>
<keyword evidence="4" id="KW-0238">DNA-binding</keyword>
<accession>A0A9W8HIC7</accession>
<organism evidence="9 10">
    <name type="scientific">Coemansia javaensis</name>
    <dbReference type="NCBI Taxonomy" id="2761396"/>
    <lineage>
        <taxon>Eukaryota</taxon>
        <taxon>Fungi</taxon>
        <taxon>Fungi incertae sedis</taxon>
        <taxon>Zoopagomycota</taxon>
        <taxon>Kickxellomycotina</taxon>
        <taxon>Kickxellomycetes</taxon>
        <taxon>Kickxellales</taxon>
        <taxon>Kickxellaceae</taxon>
        <taxon>Coemansia</taxon>
    </lineage>
</organism>
<evidence type="ECO:0000256" key="5">
    <source>
        <dbReference type="ARBA" id="ARBA00023242"/>
    </source>
</evidence>
<dbReference type="InterPro" id="IPR020795">
    <property type="entry name" value="ORC3"/>
</dbReference>
<dbReference type="EMBL" id="JANBUL010000069">
    <property type="protein sequence ID" value="KAJ2782573.1"/>
    <property type="molecule type" value="Genomic_DNA"/>
</dbReference>
<keyword evidence="10" id="KW-1185">Reference proteome</keyword>
<protein>
    <submittedName>
        <fullName evidence="9">Origin recognition complex subunit 3</fullName>
    </submittedName>
</protein>
<reference evidence="9" key="1">
    <citation type="submission" date="2022-07" db="EMBL/GenBank/DDBJ databases">
        <title>Phylogenomic reconstructions and comparative analyses of Kickxellomycotina fungi.</title>
        <authorList>
            <person name="Reynolds N.K."/>
            <person name="Stajich J.E."/>
            <person name="Barry K."/>
            <person name="Grigoriev I.V."/>
            <person name="Crous P."/>
            <person name="Smith M.E."/>
        </authorList>
    </citation>
    <scope>NUCLEOTIDE SEQUENCE</scope>
    <source>
        <strain evidence="9">NBRC 105414</strain>
    </source>
</reference>
<proteinExistence type="inferred from homology"/>
<comment type="similarity">
    <text evidence="2">Belongs to the ORC3 family.</text>
</comment>
<dbReference type="PANTHER" id="PTHR12748:SF0">
    <property type="entry name" value="ORIGIN RECOGNITION COMPLEX SUBUNIT 3"/>
    <property type="match status" value="1"/>
</dbReference>